<comment type="caution">
    <text evidence="6">The sequence shown here is derived from an EMBL/GenBank/DDBJ whole genome shotgun (WGS) entry which is preliminary data.</text>
</comment>
<gene>
    <name evidence="6" type="primary">RPL44</name>
    <name evidence="6" type="ORF">DIS24_g3411</name>
</gene>
<dbReference type="InterPro" id="IPR011332">
    <property type="entry name" value="Ribosomal_zn-bd"/>
</dbReference>
<proteinExistence type="inferred from homology"/>
<keyword evidence="5" id="KW-0472">Membrane</keyword>
<evidence type="ECO:0000256" key="3">
    <source>
        <dbReference type="ARBA" id="ARBA00023274"/>
    </source>
</evidence>
<accession>A0AA40D380</accession>
<dbReference type="SUPFAM" id="SSF57829">
    <property type="entry name" value="Zn-binding ribosomal proteins"/>
    <property type="match status" value="1"/>
</dbReference>
<dbReference type="Proteomes" id="UP001175001">
    <property type="component" value="Unassembled WGS sequence"/>
</dbReference>
<dbReference type="GO" id="GO:0006412">
    <property type="term" value="P:translation"/>
    <property type="evidence" value="ECO:0007669"/>
    <property type="project" value="InterPro"/>
</dbReference>
<feature type="transmembrane region" description="Helical" evidence="5">
    <location>
        <begin position="157"/>
        <end position="176"/>
    </location>
</feature>
<organism evidence="6 7">
    <name type="scientific">Lasiodiplodia hormozganensis</name>
    <dbReference type="NCBI Taxonomy" id="869390"/>
    <lineage>
        <taxon>Eukaryota</taxon>
        <taxon>Fungi</taxon>
        <taxon>Dikarya</taxon>
        <taxon>Ascomycota</taxon>
        <taxon>Pezizomycotina</taxon>
        <taxon>Dothideomycetes</taxon>
        <taxon>Dothideomycetes incertae sedis</taxon>
        <taxon>Botryosphaeriales</taxon>
        <taxon>Botryosphaeriaceae</taxon>
        <taxon>Lasiodiplodia</taxon>
    </lineage>
</organism>
<dbReference type="InterPro" id="IPR053708">
    <property type="entry name" value="Ribosomal_LSU_eL42"/>
</dbReference>
<keyword evidence="7" id="KW-1185">Reference proteome</keyword>
<dbReference type="Pfam" id="PF08592">
    <property type="entry name" value="Anthrone_oxy"/>
    <property type="match status" value="1"/>
</dbReference>
<evidence type="ECO:0000256" key="2">
    <source>
        <dbReference type="ARBA" id="ARBA00022980"/>
    </source>
</evidence>
<protein>
    <submittedName>
        <fullName evidence="6">60S ribosomal protein L44</fullName>
    </submittedName>
</protein>
<dbReference type="Pfam" id="PF00935">
    <property type="entry name" value="Ribosomal_L44"/>
    <property type="match status" value="1"/>
</dbReference>
<dbReference type="Gene3D" id="3.10.450.80">
    <property type="match status" value="1"/>
</dbReference>
<feature type="transmembrane region" description="Helical" evidence="5">
    <location>
        <begin position="18"/>
        <end position="39"/>
    </location>
</feature>
<name>A0AA40D380_9PEZI</name>
<dbReference type="GO" id="GO:1990904">
    <property type="term" value="C:ribonucleoprotein complex"/>
    <property type="evidence" value="ECO:0007669"/>
    <property type="project" value="UniProtKB-KW"/>
</dbReference>
<evidence type="ECO:0000313" key="7">
    <source>
        <dbReference type="Proteomes" id="UP001175001"/>
    </source>
</evidence>
<keyword evidence="3 4" id="KW-0687">Ribonucleoprotein</keyword>
<dbReference type="PROSITE" id="PS01172">
    <property type="entry name" value="RIBOSOMAL_L44E"/>
    <property type="match status" value="1"/>
</dbReference>
<dbReference type="InterPro" id="IPR000552">
    <property type="entry name" value="Ribosomal_eL44"/>
</dbReference>
<evidence type="ECO:0000256" key="5">
    <source>
        <dbReference type="SAM" id="Phobius"/>
    </source>
</evidence>
<evidence type="ECO:0000256" key="4">
    <source>
        <dbReference type="RuleBase" id="RU000666"/>
    </source>
</evidence>
<keyword evidence="2 4" id="KW-0689">Ribosomal protein</keyword>
<comment type="similarity">
    <text evidence="1 4">Belongs to the eukaryotic ribosomal protein eL42 family.</text>
</comment>
<dbReference type="AlphaFoldDB" id="A0AA40D380"/>
<feature type="transmembrane region" description="Helical" evidence="5">
    <location>
        <begin position="60"/>
        <end position="80"/>
    </location>
</feature>
<dbReference type="InterPro" id="IPR013901">
    <property type="entry name" value="Anthrone_oxy"/>
</dbReference>
<dbReference type="PANTHER" id="PTHR10369">
    <property type="entry name" value="60S RIBOSOMAL PROTEIN L36A/L44"/>
    <property type="match status" value="1"/>
</dbReference>
<dbReference type="GO" id="GO:0003735">
    <property type="term" value="F:structural constituent of ribosome"/>
    <property type="evidence" value="ECO:0007669"/>
    <property type="project" value="InterPro"/>
</dbReference>
<keyword evidence="5" id="KW-1133">Transmembrane helix</keyword>
<evidence type="ECO:0000256" key="1">
    <source>
        <dbReference type="ARBA" id="ARBA00009364"/>
    </source>
</evidence>
<reference evidence="6" key="1">
    <citation type="submission" date="2023-06" db="EMBL/GenBank/DDBJ databases">
        <title>Multi-omics analyses reveal the molecular pathogenesis toolkit of Lasiodiplodia hormozganensis, a cross-kingdom pathogen.</title>
        <authorList>
            <person name="Felix C."/>
            <person name="Meneses R."/>
            <person name="Goncalves M.F.M."/>
            <person name="Tilleman L."/>
            <person name="Duarte A.S."/>
            <person name="Jorrin-Novo J.V."/>
            <person name="Van De Peer Y."/>
            <person name="Deforce D."/>
            <person name="Van Nieuwerburgh F."/>
            <person name="Esteves A.C."/>
            <person name="Alves A."/>
        </authorList>
    </citation>
    <scope>NUCLEOTIDE SEQUENCE</scope>
    <source>
        <strain evidence="6">CBS 339.90</strain>
    </source>
</reference>
<keyword evidence="5" id="KW-0812">Transmembrane</keyword>
<feature type="transmembrane region" description="Helical" evidence="5">
    <location>
        <begin position="95"/>
        <end position="116"/>
    </location>
</feature>
<dbReference type="FunFam" id="3.10.450.80:FF:000001">
    <property type="entry name" value="60S ribosomal protein L44"/>
    <property type="match status" value="1"/>
</dbReference>
<sequence>MATITNDSVPILVRTAQVVGITSAAWWSGACGWISFALIPTINKSPAELRVKQWKYQFELGMATGPVVALVSGVSFSYLMTQHGKHIGLLSERSFYLTSLAAVVVPAIVPFTLLFIKPVNNKLIAHVESLEEKESGESALTEQDIESLVAKWSKLNAVRAVMTGAGAVAGLLAILWQHRVTQYKAGKASLFAQGKRRYDRKQSGYGGQTKPVFHKKAKTTKKVVLRLECTSCKTKAQLALKRCKHFELGGDKKTKGAALVF</sequence>
<evidence type="ECO:0000313" key="6">
    <source>
        <dbReference type="EMBL" id="KAK0660187.1"/>
    </source>
</evidence>
<dbReference type="EMBL" id="JAUJDW010000011">
    <property type="protein sequence ID" value="KAK0660187.1"/>
    <property type="molecule type" value="Genomic_DNA"/>
</dbReference>
<dbReference type="GO" id="GO:0005840">
    <property type="term" value="C:ribosome"/>
    <property type="evidence" value="ECO:0007669"/>
    <property type="project" value="UniProtKB-KW"/>
</dbReference>